<feature type="region of interest" description="Disordered" evidence="6">
    <location>
        <begin position="177"/>
        <end position="252"/>
    </location>
</feature>
<proteinExistence type="predicted"/>
<feature type="transmembrane region" description="Helical" evidence="7">
    <location>
        <begin position="38"/>
        <end position="59"/>
    </location>
</feature>
<dbReference type="Proteomes" id="UP001183610">
    <property type="component" value="Unassembled WGS sequence"/>
</dbReference>
<evidence type="ECO:0000256" key="6">
    <source>
        <dbReference type="SAM" id="MobiDB-lite"/>
    </source>
</evidence>
<dbReference type="Pfam" id="PF06271">
    <property type="entry name" value="RDD"/>
    <property type="match status" value="1"/>
</dbReference>
<dbReference type="RefSeq" id="WP_010278674.1">
    <property type="nucleotide sequence ID" value="NZ_JAVRET010000165.1"/>
</dbReference>
<evidence type="ECO:0000256" key="7">
    <source>
        <dbReference type="SAM" id="Phobius"/>
    </source>
</evidence>
<evidence type="ECO:0000256" key="4">
    <source>
        <dbReference type="ARBA" id="ARBA00022989"/>
    </source>
</evidence>
<keyword evidence="4 7" id="KW-1133">Transmembrane helix</keyword>
<evidence type="ECO:0000256" key="5">
    <source>
        <dbReference type="ARBA" id="ARBA00023136"/>
    </source>
</evidence>
<keyword evidence="2" id="KW-1003">Cell membrane</keyword>
<organism evidence="9 10">
    <name type="scientific">Streptomyces evansiae</name>
    <dbReference type="NCBI Taxonomy" id="3075535"/>
    <lineage>
        <taxon>Bacteria</taxon>
        <taxon>Bacillati</taxon>
        <taxon>Actinomycetota</taxon>
        <taxon>Actinomycetes</taxon>
        <taxon>Kitasatosporales</taxon>
        <taxon>Streptomycetaceae</taxon>
        <taxon>Streptomyces</taxon>
    </lineage>
</organism>
<dbReference type="EMBL" id="JAVRET010000165">
    <property type="protein sequence ID" value="MDT0413641.1"/>
    <property type="molecule type" value="Genomic_DNA"/>
</dbReference>
<feature type="transmembrane region" description="Helical" evidence="7">
    <location>
        <begin position="124"/>
        <end position="142"/>
    </location>
</feature>
<dbReference type="InterPro" id="IPR051791">
    <property type="entry name" value="Pra-immunoreactive"/>
</dbReference>
<protein>
    <submittedName>
        <fullName evidence="9">RDD family protein</fullName>
    </submittedName>
</protein>
<name>A0ABU2RBI4_9ACTN</name>
<comment type="subcellular location">
    <subcellularLocation>
        <location evidence="1">Cell membrane</location>
        <topology evidence="1">Multi-pass membrane protein</topology>
    </subcellularLocation>
</comment>
<evidence type="ECO:0000256" key="2">
    <source>
        <dbReference type="ARBA" id="ARBA00022475"/>
    </source>
</evidence>
<evidence type="ECO:0000256" key="1">
    <source>
        <dbReference type="ARBA" id="ARBA00004651"/>
    </source>
</evidence>
<dbReference type="InterPro" id="IPR010432">
    <property type="entry name" value="RDD"/>
</dbReference>
<evidence type="ECO:0000313" key="10">
    <source>
        <dbReference type="Proteomes" id="UP001183610"/>
    </source>
</evidence>
<keyword evidence="5 7" id="KW-0472">Membrane</keyword>
<feature type="region of interest" description="Disordered" evidence="6">
    <location>
        <begin position="1"/>
        <end position="26"/>
    </location>
</feature>
<sequence length="252" mass="27526">MAGKSPSTAPQATVYPGGRRVGPPASGGRGGNAVLLDFVLSLVMAVPTTLTGVVAYAAVTGGSPLGTGTAVALLWGSALWCSFLNQVLFGRWFGGSLGKLLLGLGVIRAEDGGRPSFWRLLRRWLAGLLLVPLALLAVVLDLDGADVATGGVLGIDVVHRRVPEGPALTLAARAALQEEKGERDRPPSQAERKARQREKREWRAEQARAREEREAREEEALERYARQAREQRAREWRERQDREREARRRPGR</sequence>
<evidence type="ECO:0000256" key="3">
    <source>
        <dbReference type="ARBA" id="ARBA00022692"/>
    </source>
</evidence>
<evidence type="ECO:0000313" key="9">
    <source>
        <dbReference type="EMBL" id="MDT0413641.1"/>
    </source>
</evidence>
<comment type="caution">
    <text evidence="9">The sequence shown here is derived from an EMBL/GenBank/DDBJ whole genome shotgun (WGS) entry which is preliminary data.</text>
</comment>
<feature type="compositionally biased region" description="Polar residues" evidence="6">
    <location>
        <begin position="1"/>
        <end position="11"/>
    </location>
</feature>
<evidence type="ECO:0000259" key="8">
    <source>
        <dbReference type="Pfam" id="PF06271"/>
    </source>
</evidence>
<reference evidence="10" key="1">
    <citation type="submission" date="2023-07" db="EMBL/GenBank/DDBJ databases">
        <title>30 novel species of actinomycetes from the DSMZ collection.</title>
        <authorList>
            <person name="Nouioui I."/>
        </authorList>
    </citation>
    <scope>NUCLEOTIDE SEQUENCE [LARGE SCALE GENOMIC DNA]</scope>
    <source>
        <strain evidence="10">DSM 41979</strain>
    </source>
</reference>
<feature type="domain" description="RDD" evidence="8">
    <location>
        <begin position="33"/>
        <end position="136"/>
    </location>
</feature>
<feature type="transmembrane region" description="Helical" evidence="7">
    <location>
        <begin position="71"/>
        <end position="93"/>
    </location>
</feature>
<keyword evidence="3 7" id="KW-0812">Transmembrane</keyword>
<accession>A0ABU2RBI4</accession>
<keyword evidence="10" id="KW-1185">Reference proteome</keyword>
<dbReference type="PANTHER" id="PTHR36115">
    <property type="entry name" value="PROLINE-RICH ANTIGEN HOMOLOG-RELATED"/>
    <property type="match status" value="1"/>
</dbReference>
<gene>
    <name evidence="9" type="ORF">RM698_32010</name>
</gene>